<dbReference type="PANTHER" id="PTHR24201:SF15">
    <property type="entry name" value="ANKYRIN REPEAT DOMAIN-CONTAINING PROTEIN 66"/>
    <property type="match status" value="1"/>
</dbReference>
<dbReference type="AlphaFoldDB" id="A9KGV3"/>
<evidence type="ECO:0000256" key="1">
    <source>
        <dbReference type="ARBA" id="ARBA00022737"/>
    </source>
</evidence>
<sequence>MLSLMASQSGNVDMMEWLINEKKQPLFVQKSTVPAGNDNAIENNGELKSDQVNSDSAKIPVQNSLREGPLQLAAREGRVAMVEWLVRQGLSLEYSDPTRNLVLIAATHERLNLLKWLEEKGLSLDVRDQNGNDPVLLASANRDVLMLEWLVLEKELPLDSQNDQKLTALNHAVGKKYSNDFDNRHLATVLFIVDKLLRQGINLDCEGWSLLSWKMRASWLRSLAHQLNQDGFYEQAEIIYDVIWKKLETGEEKEKLGYQLASLILAGSSEQQEKIKIQKVLRTKNEKAASKSTMEEALSLDEDKTNKPPKTQEEAFASLLSEENLCLFASTLKTEDSVHRTLNEKIALQRRAARALSHIMENKDDASLELKGRLIENLKGNFSLQQAEGKEEKEKTYQPQTPIAAAHFLNNPPSSLSPPNLAEFYRLHLGDQLVQMQRILERNAELEEECRLKSGQQDENNYSGPGLF</sequence>
<dbReference type="Proteomes" id="UP000008555">
    <property type="component" value="Chromosome"/>
</dbReference>
<reference evidence="5 6" key="1">
    <citation type="journal article" date="2009" name="Infect. Immun.">
        <title>Comparative genomics reveal extensive transposon-mediated genomic plasticity and diversity among potential effector proteins within the genus Coxiella.</title>
        <authorList>
            <person name="Beare P.A."/>
            <person name="Unsworth N."/>
            <person name="Andoh M."/>
            <person name="Voth D.E."/>
            <person name="Omsland A."/>
            <person name="Gilk S.D."/>
            <person name="Williams K.P."/>
            <person name="Sobral B.W."/>
            <person name="Kupko J.J.III."/>
            <person name="Porcella S.F."/>
            <person name="Samuel J.E."/>
            <person name="Heinzen R.A."/>
        </authorList>
    </citation>
    <scope>NUCLEOTIDE SEQUENCE [LARGE SCALE GENOMIC DNA]</scope>
    <source>
        <strain evidence="5 6">Dugway 5J108-111</strain>
    </source>
</reference>
<protein>
    <submittedName>
        <fullName evidence="5">Ankyrin repeat protein</fullName>
    </submittedName>
</protein>
<feature type="region of interest" description="Disordered" evidence="4">
    <location>
        <begin position="449"/>
        <end position="468"/>
    </location>
</feature>
<keyword evidence="2 3" id="KW-0040">ANK repeat</keyword>
<evidence type="ECO:0000256" key="2">
    <source>
        <dbReference type="ARBA" id="ARBA00023043"/>
    </source>
</evidence>
<dbReference type="HOGENOM" id="CLU_690223_0_0_6"/>
<dbReference type="Pfam" id="PF13637">
    <property type="entry name" value="Ank_4"/>
    <property type="match status" value="1"/>
</dbReference>
<dbReference type="KEGG" id="cbd:CBUD_2034"/>
<proteinExistence type="predicted"/>
<evidence type="ECO:0000313" key="6">
    <source>
        <dbReference type="Proteomes" id="UP000008555"/>
    </source>
</evidence>
<evidence type="ECO:0000256" key="4">
    <source>
        <dbReference type="SAM" id="MobiDB-lite"/>
    </source>
</evidence>
<dbReference type="PANTHER" id="PTHR24201">
    <property type="entry name" value="ANK_REP_REGION DOMAIN-CONTAINING PROTEIN"/>
    <property type="match status" value="1"/>
</dbReference>
<organism evidence="5 6">
    <name type="scientific">Coxiella burnetii (strain Dugway 5J108-111)</name>
    <dbReference type="NCBI Taxonomy" id="434922"/>
    <lineage>
        <taxon>Bacteria</taxon>
        <taxon>Pseudomonadati</taxon>
        <taxon>Pseudomonadota</taxon>
        <taxon>Gammaproteobacteria</taxon>
        <taxon>Legionellales</taxon>
        <taxon>Coxiellaceae</taxon>
        <taxon>Coxiella</taxon>
    </lineage>
</organism>
<gene>
    <name evidence="5" type="ordered locus">CBUD_2034</name>
</gene>
<evidence type="ECO:0000313" key="5">
    <source>
        <dbReference type="EMBL" id="ABS76756.1"/>
    </source>
</evidence>
<dbReference type="EMBL" id="CP000733">
    <property type="protein sequence ID" value="ABS76756.1"/>
    <property type="molecule type" value="Genomic_DNA"/>
</dbReference>
<dbReference type="InterPro" id="IPR036770">
    <property type="entry name" value="Ankyrin_rpt-contain_sf"/>
</dbReference>
<dbReference type="SUPFAM" id="SSF48403">
    <property type="entry name" value="Ankyrin repeat"/>
    <property type="match status" value="1"/>
</dbReference>
<dbReference type="InterPro" id="IPR050776">
    <property type="entry name" value="Ank_Repeat/CDKN_Inhibitor"/>
</dbReference>
<feature type="compositionally biased region" description="Polar residues" evidence="4">
    <location>
        <begin position="454"/>
        <end position="468"/>
    </location>
</feature>
<name>A9KGV3_COXBN</name>
<dbReference type="PROSITE" id="PS50088">
    <property type="entry name" value="ANK_REPEAT"/>
    <property type="match status" value="1"/>
</dbReference>
<evidence type="ECO:0000256" key="3">
    <source>
        <dbReference type="PROSITE-ProRule" id="PRU00023"/>
    </source>
</evidence>
<dbReference type="InterPro" id="IPR002110">
    <property type="entry name" value="Ankyrin_rpt"/>
</dbReference>
<dbReference type="Gene3D" id="1.25.40.20">
    <property type="entry name" value="Ankyrin repeat-containing domain"/>
    <property type="match status" value="1"/>
</dbReference>
<accession>A9KGV3</accession>
<feature type="repeat" description="ANK" evidence="3">
    <location>
        <begin position="65"/>
        <end position="97"/>
    </location>
</feature>
<keyword evidence="1" id="KW-0677">Repeat</keyword>